<feature type="domain" description="MYND-type" evidence="5">
    <location>
        <begin position="418"/>
        <end position="463"/>
    </location>
</feature>
<evidence type="ECO:0000256" key="1">
    <source>
        <dbReference type="ARBA" id="ARBA00022723"/>
    </source>
</evidence>
<evidence type="ECO:0000313" key="7">
    <source>
        <dbReference type="Proteomes" id="UP000027222"/>
    </source>
</evidence>
<evidence type="ECO:0000256" key="3">
    <source>
        <dbReference type="ARBA" id="ARBA00022833"/>
    </source>
</evidence>
<reference evidence="7" key="1">
    <citation type="journal article" date="2014" name="Proc. Natl. Acad. Sci. U.S.A.">
        <title>Extensive sampling of basidiomycete genomes demonstrates inadequacy of the white-rot/brown-rot paradigm for wood decay fungi.</title>
        <authorList>
            <person name="Riley R."/>
            <person name="Salamov A.A."/>
            <person name="Brown D.W."/>
            <person name="Nagy L.G."/>
            <person name="Floudas D."/>
            <person name="Held B.W."/>
            <person name="Levasseur A."/>
            <person name="Lombard V."/>
            <person name="Morin E."/>
            <person name="Otillar R."/>
            <person name="Lindquist E.A."/>
            <person name="Sun H."/>
            <person name="LaButti K.M."/>
            <person name="Schmutz J."/>
            <person name="Jabbour D."/>
            <person name="Luo H."/>
            <person name="Baker S.E."/>
            <person name="Pisabarro A.G."/>
            <person name="Walton J.D."/>
            <person name="Blanchette R.A."/>
            <person name="Henrissat B."/>
            <person name="Martin F."/>
            <person name="Cullen D."/>
            <person name="Hibbett D.S."/>
            <person name="Grigoriev I.V."/>
        </authorList>
    </citation>
    <scope>NUCLEOTIDE SEQUENCE [LARGE SCALE GENOMIC DNA]</scope>
    <source>
        <strain evidence="7">CBS 339.88</strain>
    </source>
</reference>
<dbReference type="OrthoDB" id="432970at2759"/>
<dbReference type="PROSITE" id="PS50865">
    <property type="entry name" value="ZF_MYND_2"/>
    <property type="match status" value="1"/>
</dbReference>
<keyword evidence="3" id="KW-0862">Zinc</keyword>
<keyword evidence="1" id="KW-0479">Metal-binding</keyword>
<organism evidence="6 7">
    <name type="scientific">Galerina marginata (strain CBS 339.88)</name>
    <dbReference type="NCBI Taxonomy" id="685588"/>
    <lineage>
        <taxon>Eukaryota</taxon>
        <taxon>Fungi</taxon>
        <taxon>Dikarya</taxon>
        <taxon>Basidiomycota</taxon>
        <taxon>Agaricomycotina</taxon>
        <taxon>Agaricomycetes</taxon>
        <taxon>Agaricomycetidae</taxon>
        <taxon>Agaricales</taxon>
        <taxon>Agaricineae</taxon>
        <taxon>Strophariaceae</taxon>
        <taxon>Galerina</taxon>
    </lineage>
</organism>
<evidence type="ECO:0000313" key="6">
    <source>
        <dbReference type="EMBL" id="KDR76932.1"/>
    </source>
</evidence>
<dbReference type="GO" id="GO:0008270">
    <property type="term" value="F:zinc ion binding"/>
    <property type="evidence" value="ECO:0007669"/>
    <property type="project" value="UniProtKB-KW"/>
</dbReference>
<dbReference type="SUPFAM" id="SSF144232">
    <property type="entry name" value="HIT/MYND zinc finger-like"/>
    <property type="match status" value="1"/>
</dbReference>
<protein>
    <recommendedName>
        <fullName evidence="5">MYND-type domain-containing protein</fullName>
    </recommendedName>
</protein>
<name>A0A067T3R5_GALM3</name>
<dbReference type="EMBL" id="KL142377">
    <property type="protein sequence ID" value="KDR76932.1"/>
    <property type="molecule type" value="Genomic_DNA"/>
</dbReference>
<dbReference type="HOGENOM" id="CLU_497001_0_0_1"/>
<dbReference type="Gene3D" id="6.10.140.2220">
    <property type="match status" value="1"/>
</dbReference>
<keyword evidence="7" id="KW-1185">Reference proteome</keyword>
<gene>
    <name evidence="6" type="ORF">GALMADRAFT_138969</name>
</gene>
<dbReference type="Proteomes" id="UP000027222">
    <property type="component" value="Unassembled WGS sequence"/>
</dbReference>
<evidence type="ECO:0000256" key="2">
    <source>
        <dbReference type="ARBA" id="ARBA00022771"/>
    </source>
</evidence>
<sequence length="544" mass="59463">MSSRLVKKFNALPRNEKAPSGLVPNEWHFDLRYIQIEPTPGHIVAIIQPQSQFIHMERLPVGIGGRTSGITFFPESGKEAAPEVAKALLHAFVDNLGQNQMMGSNAPPVFAPWKLTTEDKDLAAAVGEEFKRLGVRAKELHKISVSSKSVNKIMDTAFRKLFATLKQAVGFTGIAGDVIMKPDSICFHNFKLTPAPKKPSLLDHEEGPFDLALNYLQQLMNSRPPNASDIDTKTLLTAQGQELPILMKKVEDKPAAIVKAEADGGDPDAALDYGLRLLVGLGCDANRTSARTYLIKALSSPKATDELKAIAHGILIDWYVSSCVNDFRSRYMFAASHHANIAAALCRRVSPPGTHASPAVLWFMSKVFEPQSKKAPELYLWFKDAVKALEFRNAQMADGRKKMEQKRLKNPNRYCCAAVGCGIEADSGRMLLRCGGKCDADKKPSYCSKECQLADWQNHKPFCKPGAECSVIDTGNSPRLGAGPSSKQGAIQIPITHADGSTHVVSSSTLDPQMLKEIRDLAQNADVSGRGLPSMTFDLERVTI</sequence>
<keyword evidence="2 4" id="KW-0863">Zinc-finger</keyword>
<dbReference type="Pfam" id="PF01753">
    <property type="entry name" value="zf-MYND"/>
    <property type="match status" value="1"/>
</dbReference>
<dbReference type="InterPro" id="IPR002893">
    <property type="entry name" value="Znf_MYND"/>
</dbReference>
<accession>A0A067T3R5</accession>
<evidence type="ECO:0000259" key="5">
    <source>
        <dbReference type="PROSITE" id="PS50865"/>
    </source>
</evidence>
<evidence type="ECO:0000256" key="4">
    <source>
        <dbReference type="PROSITE-ProRule" id="PRU00134"/>
    </source>
</evidence>
<dbReference type="STRING" id="685588.A0A067T3R5"/>
<dbReference type="AlphaFoldDB" id="A0A067T3R5"/>
<proteinExistence type="predicted"/>